<dbReference type="Gene3D" id="3.40.50.150">
    <property type="entry name" value="Vaccinia Virus protein VP39"/>
    <property type="match status" value="1"/>
</dbReference>
<feature type="transmembrane region" description="Helical" evidence="2">
    <location>
        <begin position="123"/>
        <end position="151"/>
    </location>
</feature>
<protein>
    <recommendedName>
        <fullName evidence="5">Spermidine synthase</fullName>
    </recommendedName>
</protein>
<proteinExistence type="predicted"/>
<dbReference type="SUPFAM" id="SSF53335">
    <property type="entry name" value="S-adenosyl-L-methionine-dependent methyltransferases"/>
    <property type="match status" value="1"/>
</dbReference>
<keyword evidence="1" id="KW-0620">Polyamine biosynthesis</keyword>
<dbReference type="CDD" id="cd02440">
    <property type="entry name" value="AdoMet_MTases"/>
    <property type="match status" value="1"/>
</dbReference>
<dbReference type="Proteomes" id="UP000748752">
    <property type="component" value="Unassembled WGS sequence"/>
</dbReference>
<evidence type="ECO:0000313" key="4">
    <source>
        <dbReference type="Proteomes" id="UP000748752"/>
    </source>
</evidence>
<reference evidence="3 4" key="1">
    <citation type="journal article" date="2020" name="Microorganisms">
        <title>Osmotic Adaptation and Compatible Solute Biosynthesis of Phototrophic Bacteria as Revealed from Genome Analyses.</title>
        <authorList>
            <person name="Imhoff J.F."/>
            <person name="Rahn T."/>
            <person name="Kunzel S."/>
            <person name="Keller A."/>
            <person name="Neulinger S.C."/>
        </authorList>
    </citation>
    <scope>NUCLEOTIDE SEQUENCE [LARGE SCALE GENOMIC DNA]</scope>
    <source>
        <strain evidence="3 4">DSM 6210</strain>
    </source>
</reference>
<dbReference type="EMBL" id="NRRV01000005">
    <property type="protein sequence ID" value="MBK1629842.1"/>
    <property type="molecule type" value="Genomic_DNA"/>
</dbReference>
<feature type="transmembrane region" description="Helical" evidence="2">
    <location>
        <begin position="92"/>
        <end position="111"/>
    </location>
</feature>
<evidence type="ECO:0000256" key="1">
    <source>
        <dbReference type="ARBA" id="ARBA00023115"/>
    </source>
</evidence>
<keyword evidence="2" id="KW-0472">Membrane</keyword>
<keyword evidence="2" id="KW-1133">Transmembrane helix</keyword>
<organism evidence="3 4">
    <name type="scientific">Thiohalocapsa halophila</name>
    <dbReference type="NCBI Taxonomy" id="69359"/>
    <lineage>
        <taxon>Bacteria</taxon>
        <taxon>Pseudomonadati</taxon>
        <taxon>Pseudomonadota</taxon>
        <taxon>Gammaproteobacteria</taxon>
        <taxon>Chromatiales</taxon>
        <taxon>Chromatiaceae</taxon>
        <taxon>Thiohalocapsa</taxon>
    </lineage>
</organism>
<name>A0ABS1CD66_9GAMM</name>
<evidence type="ECO:0008006" key="5">
    <source>
        <dbReference type="Google" id="ProtNLM"/>
    </source>
</evidence>
<dbReference type="InterPro" id="IPR029063">
    <property type="entry name" value="SAM-dependent_MTases_sf"/>
</dbReference>
<keyword evidence="2" id="KW-0812">Transmembrane</keyword>
<evidence type="ECO:0000256" key="2">
    <source>
        <dbReference type="SAM" id="Phobius"/>
    </source>
</evidence>
<dbReference type="RefSeq" id="WP_200234166.1">
    <property type="nucleotide sequence ID" value="NZ_NRRV01000005.1"/>
</dbReference>
<dbReference type="NCBIfam" id="NF037959">
    <property type="entry name" value="MFS_SpdSyn"/>
    <property type="match status" value="1"/>
</dbReference>
<dbReference type="PANTHER" id="PTHR43317:SF1">
    <property type="entry name" value="THERMOSPERMINE SYNTHASE ACAULIS5"/>
    <property type="match status" value="1"/>
</dbReference>
<evidence type="ECO:0000313" key="3">
    <source>
        <dbReference type="EMBL" id="MBK1629842.1"/>
    </source>
</evidence>
<accession>A0ABS1CD66</accession>
<dbReference type="PANTHER" id="PTHR43317">
    <property type="entry name" value="THERMOSPERMINE SYNTHASE ACAULIS5"/>
    <property type="match status" value="1"/>
</dbReference>
<feature type="transmembrane region" description="Helical" evidence="2">
    <location>
        <begin position="219"/>
        <end position="237"/>
    </location>
</feature>
<comment type="caution">
    <text evidence="3">The sequence shown here is derived from an EMBL/GenBank/DDBJ whole genome shotgun (WGS) entry which is preliminary data.</text>
</comment>
<sequence length="523" mass="55390">MTDNIDTSPTTAASPAASHPARRGVLAGYGATVFASSAVLLVLEIVAGRLVAPYVGVSLYTWTSIIGVILAGLSLGNWLGGVWADKGADSRSVGWVLAAGGLYCLLSLAILNPLGAAVQSQGLTLLSASFTFAAVLFFVPAALIGIVTPLLTTLALRLDPRAGHVVGRMHALAAIGSIAGTFAAGYWLVQSFGTRAVVLGSGLALLALGAPFLRGSARPAQALLLVGVLAAGLLAVLRDGLVSSCDRESAYFCIRVVERPDLAPPGMARGLVLDHLLHGINHLAEPDLLIAPYVHGLDELAYAHFLSAYDDGLDWFFAGGGAYSQPRAVQALSPASSVTVAELDPMVTLTAAESLGLRPAGMTIEHRDARLALADSDETFDVIVGDVFHDVAIPYHLVTREFAALVRERLAPDGLYLMNVVDTFPDPRLIKAIAKTLETQFRHVDIWMEQAPEDPRVTFIVSANNGPRLPRTIPARRGFERAWSRMTEDIMAYGTPPREIPLLTDDYAPVERLIAGLLLGEDG</sequence>
<feature type="transmembrane region" description="Helical" evidence="2">
    <location>
        <begin position="59"/>
        <end position="80"/>
    </location>
</feature>
<feature type="transmembrane region" description="Helical" evidence="2">
    <location>
        <begin position="26"/>
        <end position="47"/>
    </location>
</feature>
<feature type="transmembrane region" description="Helical" evidence="2">
    <location>
        <begin position="196"/>
        <end position="213"/>
    </location>
</feature>
<keyword evidence="4" id="KW-1185">Reference proteome</keyword>
<gene>
    <name evidence="3" type="ORF">CKO31_03610</name>
</gene>
<feature type="transmembrane region" description="Helical" evidence="2">
    <location>
        <begin position="171"/>
        <end position="189"/>
    </location>
</feature>